<dbReference type="EMBL" id="JAOCZP010000001">
    <property type="protein sequence ID" value="MCT7374414.1"/>
    <property type="molecule type" value="Genomic_DNA"/>
</dbReference>
<dbReference type="Proteomes" id="UP001320831">
    <property type="component" value="Unassembled WGS sequence"/>
</dbReference>
<name>A0ABT2LK60_9HYPH</name>
<gene>
    <name evidence="1" type="ORF">N5A92_05130</name>
</gene>
<evidence type="ECO:0000313" key="1">
    <source>
        <dbReference type="EMBL" id="MCT7374414.1"/>
    </source>
</evidence>
<evidence type="ECO:0000313" key="2">
    <source>
        <dbReference type="Proteomes" id="UP001320831"/>
    </source>
</evidence>
<dbReference type="RefSeq" id="WP_260900810.1">
    <property type="nucleotide sequence ID" value="NZ_JAOCZP010000001.1"/>
</dbReference>
<proteinExistence type="predicted"/>
<keyword evidence="2" id="KW-1185">Reference proteome</keyword>
<accession>A0ABT2LK60</accession>
<comment type="caution">
    <text evidence="1">The sequence shown here is derived from an EMBL/GenBank/DDBJ whole genome shotgun (WGS) entry which is preliminary data.</text>
</comment>
<organism evidence="1 2">
    <name type="scientific">Chelativorans salis</name>
    <dbReference type="NCBI Taxonomy" id="2978478"/>
    <lineage>
        <taxon>Bacteria</taxon>
        <taxon>Pseudomonadati</taxon>
        <taxon>Pseudomonadota</taxon>
        <taxon>Alphaproteobacteria</taxon>
        <taxon>Hyphomicrobiales</taxon>
        <taxon>Phyllobacteriaceae</taxon>
        <taxon>Chelativorans</taxon>
    </lineage>
</organism>
<reference evidence="1 2" key="1">
    <citation type="submission" date="2022-09" db="EMBL/GenBank/DDBJ databases">
        <title>Chelativorans salina sp. nov., a novel slightly halophilic bacterium isolated from a saline lake sediment enrichment.</title>
        <authorList>
            <person name="Gao L."/>
            <person name="Fang B.-Z."/>
            <person name="Li W.-J."/>
        </authorList>
    </citation>
    <scope>NUCLEOTIDE SEQUENCE [LARGE SCALE GENOMIC DNA]</scope>
    <source>
        <strain evidence="1 2">EGI FJ00035</strain>
    </source>
</reference>
<protein>
    <submittedName>
        <fullName evidence="1">Uncharacterized protein</fullName>
    </submittedName>
</protein>
<sequence>MHKPVSVIDDHANVEETLQSMARVLGTDKVRRAVFNAVYGRHRKPAHIGRIMEIAGIDGNQKQQVRNALSVLSSNKVIVKSPPDSKRDSKLNHYEKSEWVNARKKKILDLADNKEKRETLPTKRKRNSSPEADMVTKITYVGARIRVSEITIDDIDSFKSVNRIEPRSSSLKGISEDEFKKGIQSIIGEEAIFKDWGGEKSDLLSTRVRLNGKRIGAAFAFKGPGQAGALTPARMGKNGDQALRLFEEIANLYVIQHWREIAQSVRVLIHSLAVTHSVMRNTEIHFCLIDGQDSLRIVDAYRSHFGFPATA</sequence>